<gene>
    <name evidence="6" type="ORF">NY149_02075</name>
</gene>
<feature type="transmembrane region" description="Helical" evidence="4">
    <location>
        <begin position="28"/>
        <end position="46"/>
    </location>
</feature>
<dbReference type="EMBL" id="CP116613">
    <property type="protein sequence ID" value="WCF99445.1"/>
    <property type="molecule type" value="Genomic_DNA"/>
</dbReference>
<evidence type="ECO:0000313" key="7">
    <source>
        <dbReference type="Proteomes" id="UP001179540"/>
    </source>
</evidence>
<evidence type="ECO:0000256" key="3">
    <source>
        <dbReference type="ARBA" id="ARBA00023136"/>
    </source>
</evidence>
<dbReference type="InterPro" id="IPR052378">
    <property type="entry name" value="NosR_regulator"/>
</dbReference>
<organism evidence="6 7">
    <name type="scientific">Porphyromonas gingivalis</name>
    <name type="common">Bacteroides gingivalis</name>
    <dbReference type="NCBI Taxonomy" id="837"/>
    <lineage>
        <taxon>Bacteria</taxon>
        <taxon>Pseudomonadati</taxon>
        <taxon>Bacteroidota</taxon>
        <taxon>Bacteroidia</taxon>
        <taxon>Bacteroidales</taxon>
        <taxon>Porphyromonadaceae</taxon>
        <taxon>Porphyromonas</taxon>
    </lineage>
</organism>
<reference evidence="6" key="1">
    <citation type="submission" date="2023-01" db="EMBL/GenBank/DDBJ databases">
        <title>Phages are important unrecognized players in the ecology of the oral pathogen Porphyromonas gingivalis.</title>
        <authorList>
            <person name="Matrishin C.B."/>
            <person name="Kauffman K.M."/>
        </authorList>
    </citation>
    <scope>NUCLEOTIDE SEQUENCE</scope>
    <source>
        <strain evidence="6">HG1691old</strain>
    </source>
</reference>
<dbReference type="AlphaFoldDB" id="A0AAE9X771"/>
<dbReference type="Pfam" id="PF12801">
    <property type="entry name" value="Fer4_5"/>
    <property type="match status" value="2"/>
</dbReference>
<feature type="transmembrane region" description="Helical" evidence="4">
    <location>
        <begin position="330"/>
        <end position="347"/>
    </location>
</feature>
<dbReference type="PANTHER" id="PTHR30224:SF4">
    <property type="entry name" value="ELECTRON TRANSPORT PROTEIN YCCM-RELATED"/>
    <property type="match status" value="1"/>
</dbReference>
<sequence>MNSLYLHVIIGICHKHKTPMLSSRTFRYLLNLILLLGGIILVTGFARANKAGSESKQIAADTALQAFSNEITRFYPMAAGIVQEDSTRTIVMDTKARQLGYLLYTSPYTDHVEGYNGPTPVVIAFGPDDRILGTMLLEHDETPSFARRVEKAGLYESWNGKTAEEALAEEVDAVSGATYTSEAVITCVQKRLEIYIGQKKNKKADVWGIVRTGGTIAVILIALVCFFFPSKAKPFRLYLLALSIVFLGFLKGTFLSLEGTYHWLSTGFPFATQWLLIGLFALAVLLPLITNKPFYCRWVCPFGATQELMGKLSRRKVHIPPQWIKVLTSVRRYLLLLVVVLLIFNVAGDLSKWEPFAAFSFRSASVWVLVLAGLILLASIFVQQPWCRFFCPTGQLLESVRKCSPRNLQHSHPKN</sequence>
<accession>A0AAE9X771</accession>
<feature type="transmembrane region" description="Helical" evidence="4">
    <location>
        <begin position="208"/>
        <end position="229"/>
    </location>
</feature>
<proteinExistence type="predicted"/>
<feature type="transmembrane region" description="Helical" evidence="4">
    <location>
        <begin position="267"/>
        <end position="289"/>
    </location>
</feature>
<evidence type="ECO:0000259" key="5">
    <source>
        <dbReference type="SMART" id="SM00900"/>
    </source>
</evidence>
<keyword evidence="3 4" id="KW-0472">Membrane</keyword>
<protein>
    <submittedName>
        <fullName evidence="6">4Fe-4S binding protein</fullName>
    </submittedName>
</protein>
<dbReference type="SMART" id="SM00900">
    <property type="entry name" value="FMN_bind"/>
    <property type="match status" value="1"/>
</dbReference>
<dbReference type="InterPro" id="IPR017896">
    <property type="entry name" value="4Fe4S_Fe-S-bd"/>
</dbReference>
<dbReference type="InterPro" id="IPR007329">
    <property type="entry name" value="FMN-bd"/>
</dbReference>
<dbReference type="GO" id="GO:0005886">
    <property type="term" value="C:plasma membrane"/>
    <property type="evidence" value="ECO:0007669"/>
    <property type="project" value="UniProtKB-SubCell"/>
</dbReference>
<keyword evidence="2" id="KW-1003">Cell membrane</keyword>
<dbReference type="Proteomes" id="UP001179540">
    <property type="component" value="Chromosome"/>
</dbReference>
<feature type="transmembrane region" description="Helical" evidence="4">
    <location>
        <begin position="359"/>
        <end position="382"/>
    </location>
</feature>
<keyword evidence="4" id="KW-1133">Transmembrane helix</keyword>
<dbReference type="Pfam" id="PF04205">
    <property type="entry name" value="FMN_bind"/>
    <property type="match status" value="1"/>
</dbReference>
<evidence type="ECO:0000256" key="4">
    <source>
        <dbReference type="SAM" id="Phobius"/>
    </source>
</evidence>
<comment type="subcellular location">
    <subcellularLocation>
        <location evidence="1">Cell membrane</location>
    </subcellularLocation>
</comment>
<dbReference type="GO" id="GO:0010181">
    <property type="term" value="F:FMN binding"/>
    <property type="evidence" value="ECO:0007669"/>
    <property type="project" value="InterPro"/>
</dbReference>
<evidence type="ECO:0000256" key="1">
    <source>
        <dbReference type="ARBA" id="ARBA00004236"/>
    </source>
</evidence>
<keyword evidence="4" id="KW-0812">Transmembrane</keyword>
<evidence type="ECO:0000313" key="6">
    <source>
        <dbReference type="EMBL" id="WCF99445.1"/>
    </source>
</evidence>
<feature type="transmembrane region" description="Helical" evidence="4">
    <location>
        <begin position="235"/>
        <end position="255"/>
    </location>
</feature>
<dbReference type="RefSeq" id="WP_271913134.1">
    <property type="nucleotide sequence ID" value="NZ_CP116613.1"/>
</dbReference>
<evidence type="ECO:0000256" key="2">
    <source>
        <dbReference type="ARBA" id="ARBA00022475"/>
    </source>
</evidence>
<dbReference type="PANTHER" id="PTHR30224">
    <property type="entry name" value="ELECTRON TRANSPORT PROTEIN"/>
    <property type="match status" value="1"/>
</dbReference>
<feature type="domain" description="FMN-binding" evidence="5">
    <location>
        <begin position="114"/>
        <end position="195"/>
    </location>
</feature>
<name>A0AAE9X771_PORGN</name>